<dbReference type="InterPro" id="IPR011009">
    <property type="entry name" value="Kinase-like_dom_sf"/>
</dbReference>
<evidence type="ECO:0000256" key="1">
    <source>
        <dbReference type="ARBA" id="ARBA00022737"/>
    </source>
</evidence>
<proteinExistence type="predicted"/>
<comment type="caution">
    <text evidence="3">The sequence shown here is derived from an EMBL/GenBank/DDBJ whole genome shotgun (WGS) entry which is preliminary data.</text>
</comment>
<feature type="repeat" description="NHL" evidence="2">
    <location>
        <begin position="250"/>
        <end position="293"/>
    </location>
</feature>
<name>A0A814I3T9_9BILA</name>
<dbReference type="InterPro" id="IPR001258">
    <property type="entry name" value="NHL_repeat"/>
</dbReference>
<dbReference type="EMBL" id="CAJNOO010000718">
    <property type="protein sequence ID" value="CAF1017776.1"/>
    <property type="molecule type" value="Genomic_DNA"/>
</dbReference>
<dbReference type="SUPFAM" id="SSF56112">
    <property type="entry name" value="Protein kinase-like (PK-like)"/>
    <property type="match status" value="1"/>
</dbReference>
<dbReference type="Gene3D" id="2.40.10.500">
    <property type="match status" value="4"/>
</dbReference>
<gene>
    <name evidence="3" type="ORF">RFH988_LOCUS15035</name>
</gene>
<dbReference type="GO" id="GO:0008270">
    <property type="term" value="F:zinc ion binding"/>
    <property type="evidence" value="ECO:0007669"/>
    <property type="project" value="UniProtKB-KW"/>
</dbReference>
<dbReference type="PANTHER" id="PTHR24104">
    <property type="entry name" value="E3 UBIQUITIN-PROTEIN LIGASE NHLRC1-RELATED"/>
    <property type="match status" value="1"/>
</dbReference>
<sequence>MFSGLTSPSGITLNPNTGTIYVIDRGTAHRVAQIDPTTRAVTTAAGGNGIGNALNQLSSPGGIFFDSTTNSLVIANTAAHNIVRWNIGATTGTVLAGTTGVSGNTATQLNNPTGVTFDSMGNMYVADSGNHRIQFFRAGQTVGTTIAGTGTAGTSASALNLPSIVRLDNQALSCSLQWNSAGTTVAGDGNGAAAVTLNRLRTPSDVILDSSNTLYIADSGNNRVQRWLTGATTGSTVAGQAGATTGTVLAGTTGVSGNTATQLSSPTGVTFDSMGNMYVADSGNHRIQFFRAGQTVGTTIAGTETAGIGASSLSSPSAVRLDNQEQMYGESVCVQHIEQQSDGEQGASGCEVRYYKVHFTRGTRHLETKQMISKEASLLERQVLALLCEQKQAVPPTLIPNLLSEKSHFYQQYADTQIEGHGPFDPITKAYAHALARIHYMNLGQHPEWLRSATENFEDRLWLRAWRKEWHLNLTIPRFALEYGCYTDRLDDSLSRLLVFLHERTTEGTSLTLINTDLIPNDIRSIDGRPMFIDWDQAAYGCFYLDLPNDFSIETVLCYRDALAELGLNIHPALFMDRFHEVGRYMGLRYLEVGLQAWHRHYNETMEQNNHALQQEKKSTDDNEWNLQYWFFHYCLELALNGR</sequence>
<evidence type="ECO:0000313" key="3">
    <source>
        <dbReference type="EMBL" id="CAF1017776.1"/>
    </source>
</evidence>
<dbReference type="PANTHER" id="PTHR24104:SF25">
    <property type="entry name" value="PROTEIN LIN-41"/>
    <property type="match status" value="1"/>
</dbReference>
<dbReference type="Pfam" id="PF01436">
    <property type="entry name" value="NHL"/>
    <property type="match status" value="3"/>
</dbReference>
<evidence type="ECO:0000313" key="4">
    <source>
        <dbReference type="Proteomes" id="UP000663882"/>
    </source>
</evidence>
<dbReference type="PROSITE" id="PS51125">
    <property type="entry name" value="NHL"/>
    <property type="match status" value="2"/>
</dbReference>
<feature type="repeat" description="NHL" evidence="2">
    <location>
        <begin position="96"/>
        <end position="139"/>
    </location>
</feature>
<dbReference type="InterPro" id="IPR050952">
    <property type="entry name" value="TRIM-NHL_E3_ligases"/>
</dbReference>
<organism evidence="3 4">
    <name type="scientific">Rotaria sordida</name>
    <dbReference type="NCBI Taxonomy" id="392033"/>
    <lineage>
        <taxon>Eukaryota</taxon>
        <taxon>Metazoa</taxon>
        <taxon>Spiralia</taxon>
        <taxon>Gnathifera</taxon>
        <taxon>Rotifera</taxon>
        <taxon>Eurotatoria</taxon>
        <taxon>Bdelloidea</taxon>
        <taxon>Philodinida</taxon>
        <taxon>Philodinidae</taxon>
        <taxon>Rotaria</taxon>
    </lineage>
</organism>
<dbReference type="Proteomes" id="UP000663882">
    <property type="component" value="Unassembled WGS sequence"/>
</dbReference>
<dbReference type="SUPFAM" id="SSF63829">
    <property type="entry name" value="Calcium-dependent phosphotriesterase"/>
    <property type="match status" value="1"/>
</dbReference>
<protein>
    <submittedName>
        <fullName evidence="3">Uncharacterized protein</fullName>
    </submittedName>
</protein>
<accession>A0A814I3T9</accession>
<reference evidence="3" key="1">
    <citation type="submission" date="2021-02" db="EMBL/GenBank/DDBJ databases">
        <authorList>
            <person name="Nowell W R."/>
        </authorList>
    </citation>
    <scope>NUCLEOTIDE SEQUENCE</scope>
</reference>
<dbReference type="AlphaFoldDB" id="A0A814I3T9"/>
<evidence type="ECO:0000256" key="2">
    <source>
        <dbReference type="PROSITE-ProRule" id="PRU00504"/>
    </source>
</evidence>
<keyword evidence="1" id="KW-0677">Repeat</keyword>